<dbReference type="InterPro" id="IPR011060">
    <property type="entry name" value="RibuloseP-bd_barrel"/>
</dbReference>
<dbReference type="AlphaFoldDB" id="A0A0C9QBM4"/>
<dbReference type="InterPro" id="IPR013785">
    <property type="entry name" value="Aldolase_TIM"/>
</dbReference>
<accession>A0A9R1TT94</accession>
<evidence type="ECO:0000256" key="8">
    <source>
        <dbReference type="ARBA" id="ARBA00022676"/>
    </source>
</evidence>
<dbReference type="InterPro" id="IPR001754">
    <property type="entry name" value="OMPdeCOase_dom"/>
</dbReference>
<dbReference type="PANTHER" id="PTHR19278:SF9">
    <property type="entry name" value="URIDINE 5'-MONOPHOSPHATE SYNTHASE"/>
    <property type="match status" value="1"/>
</dbReference>
<dbReference type="RefSeq" id="XP_011314992.1">
    <property type="nucleotide sequence ID" value="XM_011316690.1"/>
</dbReference>
<dbReference type="PROSITE" id="PS00156">
    <property type="entry name" value="OMPDECASE"/>
    <property type="match status" value="1"/>
</dbReference>
<dbReference type="SUPFAM" id="SSF53271">
    <property type="entry name" value="PRTase-like"/>
    <property type="match status" value="1"/>
</dbReference>
<gene>
    <name evidence="17" type="primary">r-l_0</name>
    <name evidence="19" type="synonym">r-l</name>
    <name evidence="17" type="ORF">g.13834</name>
</gene>
<feature type="binding site" evidence="15">
    <location>
        <position position="442"/>
    </location>
    <ligand>
        <name>substrate</name>
    </ligand>
</feature>
<evidence type="ECO:0000256" key="9">
    <source>
        <dbReference type="ARBA" id="ARBA00022679"/>
    </source>
</evidence>
<evidence type="ECO:0000256" key="4">
    <source>
        <dbReference type="ARBA" id="ARBA00009769"/>
    </source>
</evidence>
<organism evidence="17">
    <name type="scientific">Fopius arisanus</name>
    <dbReference type="NCBI Taxonomy" id="64838"/>
    <lineage>
        <taxon>Eukaryota</taxon>
        <taxon>Metazoa</taxon>
        <taxon>Ecdysozoa</taxon>
        <taxon>Arthropoda</taxon>
        <taxon>Hexapoda</taxon>
        <taxon>Insecta</taxon>
        <taxon>Pterygota</taxon>
        <taxon>Neoptera</taxon>
        <taxon>Endopterygota</taxon>
        <taxon>Hymenoptera</taxon>
        <taxon>Apocrita</taxon>
        <taxon>Ichneumonoidea</taxon>
        <taxon>Braconidae</taxon>
        <taxon>Opiinae</taxon>
        <taxon>Fopius</taxon>
    </lineage>
</organism>
<evidence type="ECO:0000313" key="18">
    <source>
        <dbReference type="Proteomes" id="UP000694866"/>
    </source>
</evidence>
<feature type="binding site" evidence="15">
    <location>
        <position position="272"/>
    </location>
    <ligand>
        <name>substrate</name>
    </ligand>
</feature>
<feature type="binding site" evidence="15">
    <location>
        <position position="422"/>
    </location>
    <ligand>
        <name>substrate</name>
    </ligand>
</feature>
<dbReference type="NCBIfam" id="NF010382">
    <property type="entry name" value="PRK13809.1"/>
    <property type="match status" value="1"/>
</dbReference>
<evidence type="ECO:0000256" key="7">
    <source>
        <dbReference type="ARBA" id="ARBA00015047"/>
    </source>
</evidence>
<comment type="similarity">
    <text evidence="4">In the C-terminal section; belongs to the OMP decarboxylase family.</text>
</comment>
<dbReference type="Gene3D" id="3.40.50.2020">
    <property type="match status" value="1"/>
</dbReference>
<dbReference type="EC" id="2.4.2.10" evidence="5"/>
<dbReference type="EC" id="4.1.1.23" evidence="6"/>
<keyword evidence="10" id="KW-0210">Decarboxylase</keyword>
<feature type="binding site" evidence="15">
    <location>
        <position position="250"/>
    </location>
    <ligand>
        <name>substrate</name>
    </ligand>
</feature>
<dbReference type="SMART" id="SM00934">
    <property type="entry name" value="OMPdecase"/>
    <property type="match status" value="1"/>
</dbReference>
<feature type="binding site" evidence="15">
    <location>
        <position position="441"/>
    </location>
    <ligand>
        <name>substrate</name>
    </ligand>
</feature>
<dbReference type="NCBIfam" id="TIGR00336">
    <property type="entry name" value="pyrE"/>
    <property type="match status" value="1"/>
</dbReference>
<evidence type="ECO:0000313" key="17">
    <source>
        <dbReference type="EMBL" id="JAG81580.1"/>
    </source>
</evidence>
<feature type="active site" description="For OMPdecase activity" evidence="14">
    <location>
        <position position="303"/>
    </location>
</feature>
<dbReference type="GO" id="GO:0044205">
    <property type="term" value="P:'de novo' UMP biosynthetic process"/>
    <property type="evidence" value="ECO:0007669"/>
    <property type="project" value="UniProtKB-UniPathway"/>
</dbReference>
<name>A0A0C9QBM4_9HYME</name>
<dbReference type="Gene3D" id="3.20.20.70">
    <property type="entry name" value="Aldolase class I"/>
    <property type="match status" value="1"/>
</dbReference>
<dbReference type="Proteomes" id="UP000694866">
    <property type="component" value="Unplaced"/>
</dbReference>
<evidence type="ECO:0000256" key="12">
    <source>
        <dbReference type="ARBA" id="ARBA00023239"/>
    </source>
</evidence>
<comment type="similarity">
    <text evidence="3">In the N-terminal section; belongs to the purine/pyrimidine phosphoribosyltransferase family.</text>
</comment>
<keyword evidence="11" id="KW-0665">Pyrimidine biosynthesis</keyword>
<dbReference type="FunFam" id="3.20.20.70:FF:000114">
    <property type="entry name" value="Decarboxylase,orotidine phosphate"/>
    <property type="match status" value="1"/>
</dbReference>
<evidence type="ECO:0000256" key="3">
    <source>
        <dbReference type="ARBA" id="ARBA00006221"/>
    </source>
</evidence>
<proteinExistence type="inferred from homology"/>
<feature type="active site" description="For OMPdecase activity" evidence="14">
    <location>
        <position position="308"/>
    </location>
</feature>
<comment type="pathway">
    <text evidence="1">Pyrimidine metabolism; UMP biosynthesis via de novo pathway; UMP from orotate: step 2/2.</text>
</comment>
<dbReference type="HAMAP" id="MF_01208">
    <property type="entry name" value="PyrE"/>
    <property type="match status" value="1"/>
</dbReference>
<dbReference type="Pfam" id="PF00215">
    <property type="entry name" value="OMPdecase"/>
    <property type="match status" value="1"/>
</dbReference>
<evidence type="ECO:0000259" key="16">
    <source>
        <dbReference type="SMART" id="SM00934"/>
    </source>
</evidence>
<comment type="pathway">
    <text evidence="2">Pyrimidine metabolism; UMP biosynthesis via de novo pathway; UMP from orotate: step 1/2.</text>
</comment>
<dbReference type="InterPro" id="IPR023031">
    <property type="entry name" value="OPRT"/>
</dbReference>
<dbReference type="GO" id="GO:0004590">
    <property type="term" value="F:orotidine-5'-phosphate decarboxylase activity"/>
    <property type="evidence" value="ECO:0007669"/>
    <property type="project" value="UniProtKB-EC"/>
</dbReference>
<dbReference type="Pfam" id="PF00156">
    <property type="entry name" value="Pribosyltran"/>
    <property type="match status" value="1"/>
</dbReference>
<dbReference type="CDD" id="cd06223">
    <property type="entry name" value="PRTases_typeI"/>
    <property type="match status" value="1"/>
</dbReference>
<dbReference type="InterPro" id="IPR014732">
    <property type="entry name" value="OMPdecase"/>
</dbReference>
<dbReference type="NCBIfam" id="TIGR01740">
    <property type="entry name" value="pyrF"/>
    <property type="match status" value="1"/>
</dbReference>
<feature type="binding site" evidence="15">
    <location>
        <position position="365"/>
    </location>
    <ligand>
        <name>substrate</name>
    </ligand>
</feature>
<keyword evidence="8" id="KW-0328">Glycosyltransferase</keyword>
<feature type="domain" description="Orotidine 5'-phosphate decarboxylase" evidence="16">
    <location>
        <begin position="244"/>
        <end position="457"/>
    </location>
</feature>
<feature type="active site" description="For OMPdecase activity" evidence="14">
    <location>
        <position position="305"/>
    </location>
</feature>
<evidence type="ECO:0000256" key="14">
    <source>
        <dbReference type="PIRSR" id="PIRSR614732-1"/>
    </source>
</evidence>
<reference evidence="19" key="2">
    <citation type="submission" date="2025-04" db="UniProtKB">
        <authorList>
            <consortium name="RefSeq"/>
        </authorList>
    </citation>
    <scope>IDENTIFICATION</scope>
    <source>
        <strain evidence="19">USDA-PBARC FA_bdor</strain>
        <tissue evidence="19">Whole organism</tissue>
    </source>
</reference>
<evidence type="ECO:0000256" key="11">
    <source>
        <dbReference type="ARBA" id="ARBA00022975"/>
    </source>
</evidence>
<evidence type="ECO:0000256" key="15">
    <source>
        <dbReference type="PIRSR" id="PIRSR614732-2"/>
    </source>
</evidence>
<dbReference type="GO" id="GO:0006207">
    <property type="term" value="P:'de novo' pyrimidine nucleobase biosynthetic process"/>
    <property type="evidence" value="ECO:0007669"/>
    <property type="project" value="InterPro"/>
</dbReference>
<dbReference type="PANTHER" id="PTHR19278">
    <property type="entry name" value="OROTATE PHOSPHORIBOSYLTRANSFERASE"/>
    <property type="match status" value="1"/>
</dbReference>
<accession>A0A0C9QBM4</accession>
<evidence type="ECO:0000256" key="6">
    <source>
        <dbReference type="ARBA" id="ARBA00012321"/>
    </source>
</evidence>
<dbReference type="SUPFAM" id="SSF51366">
    <property type="entry name" value="Ribulose-phoshate binding barrel"/>
    <property type="match status" value="1"/>
</dbReference>
<keyword evidence="13" id="KW-0511">Multifunctional enzyme</keyword>
<dbReference type="EMBL" id="GBYB01011813">
    <property type="protein sequence ID" value="JAG81580.1"/>
    <property type="molecule type" value="Transcribed_RNA"/>
</dbReference>
<dbReference type="InterPro" id="IPR004467">
    <property type="entry name" value="Or_phspho_trans_dom"/>
</dbReference>
<dbReference type="GeneID" id="105273943"/>
<dbReference type="GO" id="GO:0004588">
    <property type="term" value="F:orotate phosphoribosyltransferase activity"/>
    <property type="evidence" value="ECO:0007669"/>
    <property type="project" value="UniProtKB-EC"/>
</dbReference>
<evidence type="ECO:0000256" key="1">
    <source>
        <dbReference type="ARBA" id="ARBA00004861"/>
    </source>
</evidence>
<evidence type="ECO:0000313" key="19">
    <source>
        <dbReference type="RefSeq" id="XP_011314992.1"/>
    </source>
</evidence>
<evidence type="ECO:0000256" key="2">
    <source>
        <dbReference type="ARBA" id="ARBA00004889"/>
    </source>
</evidence>
<sequence>MEKQLKELAIRLYEIDAVKFGDFITKVGLKTPVYVDLRVLISYPKILKQISNILWGLTADVDNVNQICGVPYTALPIASIISAEWDIPMVIRRKEAKAYGTKKMIEGNFKHGDTCVIIEDVVTSGSSILETVRDLKNEGLQITQTLVILDRQQGGRKNIEKSGIKMQSLYTLTQLLEYLLEANKITSETLKEVTHYLAQHSAPVKTLEDGSSRRLKLDFTERSKIATSPLASKLLKLMDQKGTTLCLAADLTSANEILELSELAGPHIAVLKIHVDIIEDFDLSFIQKLKQLSSKHKFYLMEDRKFGDIGNTASLQYEKGIYKIAEWADFITAHPVPGPSILDGLKYALRNVSDDRGIFLVTQMSSNGALTTETYVKASVTLSQDSNLVVGHVCQSNIFSDPGLIQLTPGVKLTQTSDNLGQQYNTPEVVVNAGADLVVVGRGITESPDKLSSILNYKNQLWAAYKNRISS</sequence>
<keyword evidence="18" id="KW-1185">Reference proteome</keyword>
<evidence type="ECO:0000256" key="5">
    <source>
        <dbReference type="ARBA" id="ARBA00011971"/>
    </source>
</evidence>
<dbReference type="InterPro" id="IPR000836">
    <property type="entry name" value="PRTase_dom"/>
</dbReference>
<dbReference type="CDD" id="cd04725">
    <property type="entry name" value="OMP_decarboxylase_like"/>
    <property type="match status" value="1"/>
</dbReference>
<evidence type="ECO:0000256" key="10">
    <source>
        <dbReference type="ARBA" id="ARBA00022793"/>
    </source>
</evidence>
<dbReference type="InterPro" id="IPR018089">
    <property type="entry name" value="OMPdecase_AS"/>
</dbReference>
<dbReference type="OrthoDB" id="10263753at2759"/>
<dbReference type="InterPro" id="IPR029057">
    <property type="entry name" value="PRTase-like"/>
</dbReference>
<protein>
    <recommendedName>
        <fullName evidence="7">Uridine 5'-monophosphate synthase</fullName>
        <ecNumber evidence="5">2.4.2.10</ecNumber>
        <ecNumber evidence="6">4.1.1.23</ecNumber>
    </recommendedName>
</protein>
<dbReference type="CTD" id="42493"/>
<dbReference type="FunFam" id="3.40.50.2020:FF:000025">
    <property type="entry name" value="Uridine monophosphate synthetase"/>
    <property type="match status" value="1"/>
</dbReference>
<reference evidence="17" key="1">
    <citation type="submission" date="2015-01" db="EMBL/GenBank/DDBJ databases">
        <title>Transcriptome Assembly of Fopius arisanus.</title>
        <authorList>
            <person name="Geib S."/>
        </authorList>
    </citation>
    <scope>NUCLEOTIDE SEQUENCE</scope>
</reference>
<dbReference type="KEGG" id="fas:105273943"/>
<dbReference type="UniPathway" id="UPA00070">
    <property type="reaction ID" value="UER00119"/>
</dbReference>
<keyword evidence="9" id="KW-0808">Transferase</keyword>
<keyword evidence="12" id="KW-0456">Lyase</keyword>
<evidence type="ECO:0000256" key="13">
    <source>
        <dbReference type="ARBA" id="ARBA00023268"/>
    </source>
</evidence>